<dbReference type="Proteomes" id="UP000619260">
    <property type="component" value="Unassembled WGS sequence"/>
</dbReference>
<accession>A0A8J3YLL4</accession>
<dbReference type="RefSeq" id="WP_203899562.1">
    <property type="nucleotide sequence ID" value="NZ_BOPF01000009.1"/>
</dbReference>
<organism evidence="1 2">
    <name type="scientific">Virgisporangium aliadipatigenens</name>
    <dbReference type="NCBI Taxonomy" id="741659"/>
    <lineage>
        <taxon>Bacteria</taxon>
        <taxon>Bacillati</taxon>
        <taxon>Actinomycetota</taxon>
        <taxon>Actinomycetes</taxon>
        <taxon>Micromonosporales</taxon>
        <taxon>Micromonosporaceae</taxon>
        <taxon>Virgisporangium</taxon>
    </lineage>
</organism>
<evidence type="ECO:0000313" key="1">
    <source>
        <dbReference type="EMBL" id="GIJ46013.1"/>
    </source>
</evidence>
<dbReference type="EMBL" id="BOPF01000009">
    <property type="protein sequence ID" value="GIJ46013.1"/>
    <property type="molecule type" value="Genomic_DNA"/>
</dbReference>
<dbReference type="AlphaFoldDB" id="A0A8J3YLL4"/>
<keyword evidence="2" id="KW-1185">Reference proteome</keyword>
<sequence length="109" mass="11939">MHTHVDADLHSEVAVRNLTAATFGLVGSLPAQATTGCGIRVPYVETSTEPDSVTCPPCREYAHRRYLELADYVVRATDIPGTPPDLRARAARARTEYQELAGRYAAPRE</sequence>
<gene>
    <name evidence="1" type="ORF">Val02_28990</name>
</gene>
<reference evidence="1" key="1">
    <citation type="submission" date="2021-01" db="EMBL/GenBank/DDBJ databases">
        <title>Whole genome shotgun sequence of Virgisporangium aliadipatigenens NBRC 105644.</title>
        <authorList>
            <person name="Komaki H."/>
            <person name="Tamura T."/>
        </authorList>
    </citation>
    <scope>NUCLEOTIDE SEQUENCE</scope>
    <source>
        <strain evidence="1">NBRC 105644</strain>
    </source>
</reference>
<comment type="caution">
    <text evidence="1">The sequence shown here is derived from an EMBL/GenBank/DDBJ whole genome shotgun (WGS) entry which is preliminary data.</text>
</comment>
<protein>
    <submittedName>
        <fullName evidence="1">Uncharacterized protein</fullName>
    </submittedName>
</protein>
<proteinExistence type="predicted"/>
<evidence type="ECO:0000313" key="2">
    <source>
        <dbReference type="Proteomes" id="UP000619260"/>
    </source>
</evidence>
<name>A0A8J3YLL4_9ACTN</name>